<dbReference type="InParanoid" id="A0A803KDF4"/>
<dbReference type="InterPro" id="IPR019605">
    <property type="entry name" value="Misato_II_tubulin-like"/>
</dbReference>
<sequence length="634" mass="66439">MAAPCGEIVTVQLGPFSNCLGAHWWNLQDAEISRQSHKRQQESEICSDVTYRQGVTLRGRQTYTPRLIAVDLKGGKVSLGLALRGRGYSGAGSTLSVGIQFVPLSLGGLSSLREEGFLYEDRDTTCATPAWTGNLSTHREEPQETSPLQAELRREKGEEPTAGDVLGADGTGPVGGGPVLGAPGKRFLSERSVSVWSDFLQTNLHPKSLCVVSRYSHGGSGTEGLEAYGQGEALLQEAAYGEELEDRLHFFTEECDYLQGFHLVCDLHNGFSGGGAKMAELLHDEYPGRGIFSFGTYPVPPTDRDLHRDMYQLLNCIMGIVHLSNHSSLFCPLTLSSCLGRRPGPPVALPHLLYDAESQYHSSAVLALTLDTLSAPYRTAPSRLPMVQLADALSFSGRKVMMAASSLPFPLGSSSLADAFQPYMGVPPWTCLSGCGGPHRGGESGSFSQSVVLRGASQALQISPLPPGTRPPSVLHTCSSASDTLQCYLQTVAPGAVSLASTLPAPCTLPPTFPQFFSPYVTRSGFTAETPLSEPSGNHSNTLLSSHHSGADRLLTCNPLCPSPPSGGFHSGIGRPTDGAGPGAHAAGPTQGSAGGGCAALAQLPDSGGRRGAIGGDPGGATTPGALLHPRGGQ</sequence>
<dbReference type="FunCoup" id="A0A803KDF4">
    <property type="interactions" value="2284"/>
</dbReference>
<feature type="region of interest" description="Disordered" evidence="8">
    <location>
        <begin position="567"/>
        <end position="634"/>
    </location>
</feature>
<dbReference type="InterPro" id="IPR029209">
    <property type="entry name" value="DML1/Misato_tubulin"/>
</dbReference>
<evidence type="ECO:0000256" key="8">
    <source>
        <dbReference type="SAM" id="MobiDB-lite"/>
    </source>
</evidence>
<comment type="function">
    <text evidence="7">Involved in the regulation of mitochondrial distribution and morphology. Required for mitochondrial fusion and mitochondrial network formation.</text>
</comment>
<evidence type="ECO:0000256" key="1">
    <source>
        <dbReference type="ARBA" id="ARBA00004173"/>
    </source>
</evidence>
<comment type="subcellular location">
    <subcellularLocation>
        <location evidence="2">Cytoplasm</location>
    </subcellularLocation>
    <subcellularLocation>
        <location evidence="1">Mitochondrion</location>
    </subcellularLocation>
</comment>
<dbReference type="Ensembl" id="ENSXETT00000108315">
    <property type="protein sequence ID" value="ENSXETP00000118435"/>
    <property type="gene ID" value="ENSXETG00000021439"/>
</dbReference>
<keyword evidence="5" id="KW-0963">Cytoplasm</keyword>
<dbReference type="PANTHER" id="PTHR13391">
    <property type="entry name" value="MITOCHONDRIAL DISTRIBUTION REGULATOR MISATO"/>
    <property type="match status" value="1"/>
</dbReference>
<comment type="similarity">
    <text evidence="3">Belongs to the misato family.</text>
</comment>
<name>A0A803KDF4_XENTR</name>
<feature type="domain" description="Misato Segment II tubulin-like" evidence="9">
    <location>
        <begin position="7"/>
        <end position="78"/>
    </location>
</feature>
<dbReference type="AlphaFoldDB" id="A0A803KDF4"/>
<dbReference type="Pfam" id="PF14881">
    <property type="entry name" value="Tubulin_3"/>
    <property type="match status" value="1"/>
</dbReference>
<proteinExistence type="inferred from homology"/>
<accession>A0A803KDF4</accession>
<protein>
    <recommendedName>
        <fullName evidence="4">Protein misato homolog 1</fullName>
    </recommendedName>
</protein>
<evidence type="ECO:0000256" key="6">
    <source>
        <dbReference type="ARBA" id="ARBA00023128"/>
    </source>
</evidence>
<evidence type="ECO:0000256" key="3">
    <source>
        <dbReference type="ARBA" id="ARBA00008507"/>
    </source>
</evidence>
<evidence type="ECO:0000259" key="9">
    <source>
        <dbReference type="Pfam" id="PF10644"/>
    </source>
</evidence>
<evidence type="ECO:0000256" key="2">
    <source>
        <dbReference type="ARBA" id="ARBA00004496"/>
    </source>
</evidence>
<dbReference type="SUPFAM" id="SSF52490">
    <property type="entry name" value="Tubulin nucleotide-binding domain-like"/>
    <property type="match status" value="1"/>
</dbReference>
<reference evidence="11" key="1">
    <citation type="journal article" date="2010" name="Science">
        <title>The genome of the Western clawed frog Xenopus tropicalis.</title>
        <authorList>
            <person name="Hellsten U."/>
            <person name="Harland R.M."/>
            <person name="Gilchrist M.J."/>
            <person name="Hendrix D."/>
            <person name="Jurka J."/>
            <person name="Kapitonov V."/>
            <person name="Ovcharenko I."/>
            <person name="Putnam N.H."/>
            <person name="Shu S."/>
            <person name="Taher L."/>
            <person name="Blitz I.L."/>
            <person name="Blumberg B."/>
            <person name="Dichmann D.S."/>
            <person name="Dubchak I."/>
            <person name="Amaya E."/>
            <person name="Detter J.C."/>
            <person name="Fletcher R."/>
            <person name="Gerhard D.S."/>
            <person name="Goodstein D."/>
            <person name="Graves T."/>
            <person name="Grigoriev I.V."/>
            <person name="Grimwood J."/>
            <person name="Kawashima T."/>
            <person name="Lindquist E."/>
            <person name="Lucas S.M."/>
            <person name="Mead P.E."/>
            <person name="Mitros T."/>
            <person name="Ogino H."/>
            <person name="Ohta Y."/>
            <person name="Poliakov A.V."/>
            <person name="Pollet N."/>
            <person name="Robert J."/>
            <person name="Salamov A."/>
            <person name="Sater A.K."/>
            <person name="Schmutz J."/>
            <person name="Terry A."/>
            <person name="Vize P.D."/>
            <person name="Warren W.C."/>
            <person name="Wells D."/>
            <person name="Wills A."/>
            <person name="Wilson R.K."/>
            <person name="Zimmerman L.B."/>
            <person name="Zorn A.M."/>
            <person name="Grainger R."/>
            <person name="Grammer T."/>
            <person name="Khokha M.K."/>
            <person name="Richardson P.M."/>
            <person name="Rokhsar D.S."/>
        </authorList>
    </citation>
    <scope>NUCLEOTIDE SEQUENCE [LARGE SCALE GENOMIC DNA]</scope>
    <source>
        <strain evidence="11">Nigerian</strain>
    </source>
</reference>
<dbReference type="GeneTree" id="ENSGT00530000064067"/>
<feature type="region of interest" description="Disordered" evidence="8">
    <location>
        <begin position="132"/>
        <end position="175"/>
    </location>
</feature>
<dbReference type="GO" id="GO:0007005">
    <property type="term" value="P:mitochondrion organization"/>
    <property type="evidence" value="ECO:0007669"/>
    <property type="project" value="InterPro"/>
</dbReference>
<dbReference type="GO" id="GO:0005739">
    <property type="term" value="C:mitochondrion"/>
    <property type="evidence" value="ECO:0007669"/>
    <property type="project" value="UniProtKB-SubCell"/>
</dbReference>
<evidence type="ECO:0000256" key="4">
    <source>
        <dbReference type="ARBA" id="ARBA00017321"/>
    </source>
</evidence>
<dbReference type="Xenbase" id="XB-GENE-5880628">
    <property type="gene designation" value="msto1"/>
</dbReference>
<organism evidence="11">
    <name type="scientific">Xenopus tropicalis</name>
    <name type="common">Western clawed frog</name>
    <name type="synonym">Silurana tropicalis</name>
    <dbReference type="NCBI Taxonomy" id="8364"/>
    <lineage>
        <taxon>Eukaryota</taxon>
        <taxon>Metazoa</taxon>
        <taxon>Chordata</taxon>
        <taxon>Craniata</taxon>
        <taxon>Vertebrata</taxon>
        <taxon>Euteleostomi</taxon>
        <taxon>Amphibia</taxon>
        <taxon>Batrachia</taxon>
        <taxon>Anura</taxon>
        <taxon>Pipoidea</taxon>
        <taxon>Pipidae</taxon>
        <taxon>Xenopodinae</taxon>
        <taxon>Xenopus</taxon>
        <taxon>Silurana</taxon>
    </lineage>
</organism>
<dbReference type="InterPro" id="IPR049942">
    <property type="entry name" value="DML1/Misato"/>
</dbReference>
<dbReference type="CDD" id="cd06060">
    <property type="entry name" value="misato"/>
    <property type="match status" value="1"/>
</dbReference>
<dbReference type="Pfam" id="PF10644">
    <property type="entry name" value="Misat_Tub_SegII"/>
    <property type="match status" value="1"/>
</dbReference>
<dbReference type="InterPro" id="IPR036525">
    <property type="entry name" value="Tubulin/FtsZ_GTPase_sf"/>
</dbReference>
<evidence type="ECO:0000259" key="10">
    <source>
        <dbReference type="Pfam" id="PF14881"/>
    </source>
</evidence>
<feature type="compositionally biased region" description="Gly residues" evidence="8">
    <location>
        <begin position="610"/>
        <end position="619"/>
    </location>
</feature>
<dbReference type="Bgee" id="ENSXETG00000021439">
    <property type="expression patterns" value="Expressed in testis and 11 other cell types or tissues"/>
</dbReference>
<evidence type="ECO:0000256" key="5">
    <source>
        <dbReference type="ARBA" id="ARBA00022490"/>
    </source>
</evidence>
<evidence type="ECO:0000313" key="11">
    <source>
        <dbReference type="Ensembl" id="ENSXETP00000118435"/>
    </source>
</evidence>
<dbReference type="PANTHER" id="PTHR13391:SF0">
    <property type="entry name" value="PROTEIN MISATO HOMOLOG 1"/>
    <property type="match status" value="1"/>
</dbReference>
<dbReference type="Gene3D" id="3.40.50.1440">
    <property type="entry name" value="Tubulin/FtsZ, GTPase domain"/>
    <property type="match status" value="2"/>
</dbReference>
<evidence type="ECO:0000256" key="7">
    <source>
        <dbReference type="ARBA" id="ARBA00045225"/>
    </source>
</evidence>
<keyword evidence="6" id="KW-0496">Mitochondrion</keyword>
<reference evidence="11" key="2">
    <citation type="submission" date="2021-03" db="UniProtKB">
        <authorList>
            <consortium name="Ensembl"/>
        </authorList>
    </citation>
    <scope>IDENTIFICATION</scope>
</reference>
<feature type="domain" description="DML1/Misato tubulin" evidence="10">
    <location>
        <begin position="188"/>
        <end position="378"/>
    </location>
</feature>
<gene>
    <name evidence="11" type="primary">msto1</name>
</gene>